<name>A0A835Z1U6_9STRA</name>
<organism evidence="1 2">
    <name type="scientific">Tribonema minus</name>
    <dbReference type="NCBI Taxonomy" id="303371"/>
    <lineage>
        <taxon>Eukaryota</taxon>
        <taxon>Sar</taxon>
        <taxon>Stramenopiles</taxon>
        <taxon>Ochrophyta</taxon>
        <taxon>PX clade</taxon>
        <taxon>Xanthophyceae</taxon>
        <taxon>Tribonematales</taxon>
        <taxon>Tribonemataceae</taxon>
        <taxon>Tribonema</taxon>
    </lineage>
</organism>
<gene>
    <name evidence="1" type="ORF">JKP88DRAFT_244958</name>
</gene>
<dbReference type="AlphaFoldDB" id="A0A835Z1U6"/>
<evidence type="ECO:0000313" key="2">
    <source>
        <dbReference type="Proteomes" id="UP000664859"/>
    </source>
</evidence>
<reference evidence="1" key="1">
    <citation type="submission" date="2021-02" db="EMBL/GenBank/DDBJ databases">
        <title>First Annotated Genome of the Yellow-green Alga Tribonema minus.</title>
        <authorList>
            <person name="Mahan K.M."/>
        </authorList>
    </citation>
    <scope>NUCLEOTIDE SEQUENCE</scope>
    <source>
        <strain evidence="1">UTEX B ZZ1240</strain>
    </source>
</reference>
<sequence>MLMRKEVLKACQARRWLVMPLGCCDRSGDASDGLTAGEINNAMSDEDTDEFITCTDGSEDEESDVDMECGSGFELARSVASRNLGRAIAPGTRDHTDVFDFLSWKCLGDANGARRTHSGGQHAALSCVVRCHHDIRFVVSDCYPIAANHTNYHEALPEFMRQDGEHYVPQDKRWNVNFLRVRGHACVTRSCVVAEASTLHILAVYTAGDYVERALQFSFRKVHAAATRSGFLARKSIHVIGSARTNYKGVKPEYYVKTLTASSADRDVLQVAAYKLTELERSLSPALYAFKLQNVSNIHPGLLPGFPATQCNAFMMGVSKGYASAPHRDKSAVELIGWDMRDARSIGPEGLGFSLYSCRIVLSLSAHRKASVLVAGDVVHGTLCPPRPHQHRAIGIVLSQKANMLTPASKEHLSILRHDPAAVFSKG</sequence>
<protein>
    <submittedName>
        <fullName evidence="1">Uncharacterized protein</fullName>
    </submittedName>
</protein>
<dbReference type="EMBL" id="JAFCMP010000179">
    <property type="protein sequence ID" value="KAG5184087.1"/>
    <property type="molecule type" value="Genomic_DNA"/>
</dbReference>
<evidence type="ECO:0000313" key="1">
    <source>
        <dbReference type="EMBL" id="KAG5184087.1"/>
    </source>
</evidence>
<dbReference type="Proteomes" id="UP000664859">
    <property type="component" value="Unassembled WGS sequence"/>
</dbReference>
<comment type="caution">
    <text evidence="1">The sequence shown here is derived from an EMBL/GenBank/DDBJ whole genome shotgun (WGS) entry which is preliminary data.</text>
</comment>
<proteinExistence type="predicted"/>
<keyword evidence="2" id="KW-1185">Reference proteome</keyword>
<accession>A0A835Z1U6</accession>